<dbReference type="OrthoDB" id="769301at2"/>
<proteinExistence type="predicted"/>
<accession>A0A511YJ06</accession>
<name>A0A511YJ06_9FLAO</name>
<comment type="caution">
    <text evidence="1">The sequence shown here is derived from an EMBL/GenBank/DDBJ whole genome shotgun (WGS) entry which is preliminary data.</text>
</comment>
<sequence length="71" mass="7617">MKKLKGLKNNFSSLENKKLKNLNLIQGGKLPGTSTRSAASGAQGATDVDYYSDDSSGNWTYVGREIYTIGG</sequence>
<evidence type="ECO:0008006" key="3">
    <source>
        <dbReference type="Google" id="ProtNLM"/>
    </source>
</evidence>
<evidence type="ECO:0000313" key="1">
    <source>
        <dbReference type="EMBL" id="GEN75153.1"/>
    </source>
</evidence>
<organism evidence="1 2">
    <name type="scientific">Chryseobacterium hagamense</name>
    <dbReference type="NCBI Taxonomy" id="395935"/>
    <lineage>
        <taxon>Bacteria</taxon>
        <taxon>Pseudomonadati</taxon>
        <taxon>Bacteroidota</taxon>
        <taxon>Flavobacteriia</taxon>
        <taxon>Flavobacteriales</taxon>
        <taxon>Weeksellaceae</taxon>
        <taxon>Chryseobacterium group</taxon>
        <taxon>Chryseobacterium</taxon>
    </lineage>
</organism>
<dbReference type="Pfam" id="PF14406">
    <property type="entry name" value="Bacteroid_pep"/>
    <property type="match status" value="1"/>
</dbReference>
<gene>
    <name evidence="1" type="ORF">CHA01nite_08930</name>
</gene>
<dbReference type="EMBL" id="BJYJ01000002">
    <property type="protein sequence ID" value="GEN75153.1"/>
    <property type="molecule type" value="Genomic_DNA"/>
</dbReference>
<dbReference type="Proteomes" id="UP000321863">
    <property type="component" value="Unassembled WGS sequence"/>
</dbReference>
<dbReference type="InterPro" id="IPR025842">
    <property type="entry name" value="Bacteroid_pep"/>
</dbReference>
<evidence type="ECO:0000313" key="2">
    <source>
        <dbReference type="Proteomes" id="UP000321863"/>
    </source>
</evidence>
<protein>
    <recommendedName>
        <fullName evidence="3">Peptide modification target</fullName>
    </recommendedName>
</protein>
<keyword evidence="2" id="KW-1185">Reference proteome</keyword>
<reference evidence="1 2" key="1">
    <citation type="submission" date="2019-07" db="EMBL/GenBank/DDBJ databases">
        <title>Whole genome shotgun sequence of Chryseobacterium hagamense NBRC 105253.</title>
        <authorList>
            <person name="Hosoyama A."/>
            <person name="Uohara A."/>
            <person name="Ohji S."/>
            <person name="Ichikawa N."/>
        </authorList>
    </citation>
    <scope>NUCLEOTIDE SEQUENCE [LARGE SCALE GENOMIC DNA]</scope>
    <source>
        <strain evidence="1 2">NBRC 105253</strain>
    </source>
</reference>
<dbReference type="RefSeq" id="WP_146940021.1">
    <property type="nucleotide sequence ID" value="NZ_BJYJ01000002.1"/>
</dbReference>
<dbReference type="AlphaFoldDB" id="A0A511YJ06"/>